<keyword evidence="1" id="KW-0472">Membrane</keyword>
<feature type="transmembrane region" description="Helical" evidence="1">
    <location>
        <begin position="114"/>
        <end position="132"/>
    </location>
</feature>
<proteinExistence type="predicted"/>
<feature type="transmembrane region" description="Helical" evidence="1">
    <location>
        <begin position="202"/>
        <end position="224"/>
    </location>
</feature>
<keyword evidence="1" id="KW-1133">Transmembrane helix</keyword>
<organism evidence="2 3">
    <name type="scientific">Micromonospora zhanjiangensis</name>
    <dbReference type="NCBI Taxonomy" id="1522057"/>
    <lineage>
        <taxon>Bacteria</taxon>
        <taxon>Bacillati</taxon>
        <taxon>Actinomycetota</taxon>
        <taxon>Actinomycetes</taxon>
        <taxon>Micromonosporales</taxon>
        <taxon>Micromonosporaceae</taxon>
        <taxon>Micromonospora</taxon>
    </lineage>
</organism>
<dbReference type="RefSeq" id="WP_377542842.1">
    <property type="nucleotide sequence ID" value="NZ_JBHSBN010000003.1"/>
</dbReference>
<keyword evidence="3" id="KW-1185">Reference proteome</keyword>
<sequence length="310" mass="31967">MVSRRIARALLDVAARRWPADLRAELHQEWSAELHVLAAERRHARMLRYAASLAVARPAPRRSVPIGTVLAGAWRVARLVLVAPLLCVALLAASLLAMNVAVNLVKTVTGTMELPLATLFVLAAAVMMARIGRRWTLDGAPPGLLLLAVTAPGFAFALLMNSVLGGVYKLAVHAPAYAVFFLGLGAVLAAVGRLARAGRRGAAWATGALGAVLAADLAVVLTVLNGHASTEELPPAASAPVWLFTAVTDSGFGVPGLGGTEIFLVGDVVELDPWLYLIFTALALGAVIGRAGRAVGAAPTAGPVAGRSAA</sequence>
<keyword evidence="1" id="KW-0812">Transmembrane</keyword>
<name>A0ABV8KHT2_9ACTN</name>
<protein>
    <submittedName>
        <fullName evidence="2">Uncharacterized protein</fullName>
    </submittedName>
</protein>
<feature type="transmembrane region" description="Helical" evidence="1">
    <location>
        <begin position="79"/>
        <end position="102"/>
    </location>
</feature>
<reference evidence="3" key="1">
    <citation type="journal article" date="2019" name="Int. J. Syst. Evol. Microbiol.">
        <title>The Global Catalogue of Microorganisms (GCM) 10K type strain sequencing project: providing services to taxonomists for standard genome sequencing and annotation.</title>
        <authorList>
            <consortium name="The Broad Institute Genomics Platform"/>
            <consortium name="The Broad Institute Genome Sequencing Center for Infectious Disease"/>
            <person name="Wu L."/>
            <person name="Ma J."/>
        </authorList>
    </citation>
    <scope>NUCLEOTIDE SEQUENCE [LARGE SCALE GENOMIC DNA]</scope>
    <source>
        <strain evidence="3">2902at01</strain>
    </source>
</reference>
<gene>
    <name evidence="2" type="ORF">ACFOX0_06840</name>
</gene>
<comment type="caution">
    <text evidence="2">The sequence shown here is derived from an EMBL/GenBank/DDBJ whole genome shotgun (WGS) entry which is preliminary data.</text>
</comment>
<evidence type="ECO:0000256" key="1">
    <source>
        <dbReference type="SAM" id="Phobius"/>
    </source>
</evidence>
<accession>A0ABV8KHT2</accession>
<dbReference type="EMBL" id="JBHSBN010000003">
    <property type="protein sequence ID" value="MFC4105653.1"/>
    <property type="molecule type" value="Genomic_DNA"/>
</dbReference>
<feature type="transmembrane region" description="Helical" evidence="1">
    <location>
        <begin position="144"/>
        <end position="168"/>
    </location>
</feature>
<feature type="transmembrane region" description="Helical" evidence="1">
    <location>
        <begin position="274"/>
        <end position="292"/>
    </location>
</feature>
<feature type="transmembrane region" description="Helical" evidence="1">
    <location>
        <begin position="174"/>
        <end position="195"/>
    </location>
</feature>
<dbReference type="Proteomes" id="UP001595868">
    <property type="component" value="Unassembled WGS sequence"/>
</dbReference>
<evidence type="ECO:0000313" key="2">
    <source>
        <dbReference type="EMBL" id="MFC4105653.1"/>
    </source>
</evidence>
<evidence type="ECO:0000313" key="3">
    <source>
        <dbReference type="Proteomes" id="UP001595868"/>
    </source>
</evidence>